<feature type="chain" id="PRO_5047318204" description="Protein kinase domain-containing protein" evidence="14">
    <location>
        <begin position="31"/>
        <end position="959"/>
    </location>
</feature>
<keyword evidence="9 12" id="KW-0067">ATP-binding</keyword>
<evidence type="ECO:0000256" key="11">
    <source>
        <dbReference type="ARBA" id="ARBA00023136"/>
    </source>
</evidence>
<dbReference type="InterPro" id="IPR025875">
    <property type="entry name" value="Leu-rich_rpt_4"/>
</dbReference>
<evidence type="ECO:0000256" key="6">
    <source>
        <dbReference type="ARBA" id="ARBA00022737"/>
    </source>
</evidence>
<dbReference type="PROSITE" id="PS50011">
    <property type="entry name" value="PROTEIN_KINASE_DOM"/>
    <property type="match status" value="1"/>
</dbReference>
<evidence type="ECO:0000256" key="13">
    <source>
        <dbReference type="SAM" id="Phobius"/>
    </source>
</evidence>
<organism evidence="16 17">
    <name type="scientific">Sphagnum jensenii</name>
    <dbReference type="NCBI Taxonomy" id="128206"/>
    <lineage>
        <taxon>Eukaryota</taxon>
        <taxon>Viridiplantae</taxon>
        <taxon>Streptophyta</taxon>
        <taxon>Embryophyta</taxon>
        <taxon>Bryophyta</taxon>
        <taxon>Sphagnophytina</taxon>
        <taxon>Sphagnopsida</taxon>
        <taxon>Sphagnales</taxon>
        <taxon>Sphagnaceae</taxon>
        <taxon>Sphagnum</taxon>
    </lineage>
</organism>
<evidence type="ECO:0000256" key="4">
    <source>
        <dbReference type="ARBA" id="ARBA00022679"/>
    </source>
</evidence>
<dbReference type="InterPro" id="IPR001245">
    <property type="entry name" value="Ser-Thr/Tyr_kinase_cat_dom"/>
</dbReference>
<evidence type="ECO:0000256" key="8">
    <source>
        <dbReference type="ARBA" id="ARBA00022777"/>
    </source>
</evidence>
<feature type="binding site" evidence="12">
    <location>
        <position position="667"/>
    </location>
    <ligand>
        <name>ATP</name>
        <dbReference type="ChEBI" id="CHEBI:30616"/>
    </ligand>
</feature>
<dbReference type="InterPro" id="IPR011009">
    <property type="entry name" value="Kinase-like_dom_sf"/>
</dbReference>
<evidence type="ECO:0000313" key="17">
    <source>
        <dbReference type="Proteomes" id="UP001497444"/>
    </source>
</evidence>
<evidence type="ECO:0000256" key="9">
    <source>
        <dbReference type="ARBA" id="ARBA00022840"/>
    </source>
</evidence>
<dbReference type="PROSITE" id="PS00108">
    <property type="entry name" value="PROTEIN_KINASE_ST"/>
    <property type="match status" value="1"/>
</dbReference>
<dbReference type="Pfam" id="PF00560">
    <property type="entry name" value="LRR_1"/>
    <property type="match status" value="4"/>
</dbReference>
<dbReference type="PRINTS" id="PR00019">
    <property type="entry name" value="LEURICHRPT"/>
</dbReference>
<keyword evidence="10 13" id="KW-1133">Transmembrane helix</keyword>
<reference evidence="16 17" key="1">
    <citation type="submission" date="2024-02" db="EMBL/GenBank/DDBJ databases">
        <authorList>
            <consortium name="ELIXIR-Norway"/>
            <consortium name="Elixir Norway"/>
        </authorList>
    </citation>
    <scope>NUCLEOTIDE SEQUENCE [LARGE SCALE GENOMIC DNA]</scope>
</reference>
<dbReference type="Gene3D" id="3.30.200.20">
    <property type="entry name" value="Phosphorylase Kinase, domain 1"/>
    <property type="match status" value="1"/>
</dbReference>
<dbReference type="InterPro" id="IPR001611">
    <property type="entry name" value="Leu-rich_rpt"/>
</dbReference>
<gene>
    <name evidence="16" type="ORF">CSSPJE1EN1_LOCUS14322</name>
</gene>
<dbReference type="InterPro" id="IPR008271">
    <property type="entry name" value="Ser/Thr_kinase_AS"/>
</dbReference>
<dbReference type="PROSITE" id="PS00107">
    <property type="entry name" value="PROTEIN_KINASE_ATP"/>
    <property type="match status" value="1"/>
</dbReference>
<evidence type="ECO:0000256" key="14">
    <source>
        <dbReference type="SAM" id="SignalP"/>
    </source>
</evidence>
<keyword evidence="17" id="KW-1185">Reference proteome</keyword>
<keyword evidence="8" id="KW-0418">Kinase</keyword>
<dbReference type="SMART" id="SM00220">
    <property type="entry name" value="S_TKc"/>
    <property type="match status" value="1"/>
</dbReference>
<dbReference type="InterPro" id="IPR032675">
    <property type="entry name" value="LRR_dom_sf"/>
</dbReference>
<keyword evidence="4" id="KW-0808">Transferase</keyword>
<evidence type="ECO:0000256" key="12">
    <source>
        <dbReference type="PROSITE-ProRule" id="PRU10141"/>
    </source>
</evidence>
<dbReference type="PROSITE" id="PS51450">
    <property type="entry name" value="LRR"/>
    <property type="match status" value="2"/>
</dbReference>
<dbReference type="Pfam" id="PF12799">
    <property type="entry name" value="LRR_4"/>
    <property type="match status" value="1"/>
</dbReference>
<sequence>MGRSYMLLISSPFMSLVVALLMMFVSDVLSQTELGPAPAPAPITCSQTLIGTSDAEATAVAALYTGWGILSAMGGKNSSDPCVGGWEGVICVKLVQPAVEPGSCYMYSVIGLELIGLGLRGHLSGAIGNLTNLQILTITGNPGLTGNLPSEIGNLTNLTVLDLHDNNFTGVIPNLAGLVNLARLSLNGNAFSGSIEPVFQVLNAGLLLSMDLSSNQLTGCIPGLTTGLGNIPGFFGTLLNVSHNHIGGYFNISNRFGGLYLSTLDLSFNNISGDISTLILCVLDDNSVSGRFCLLETLLINNNHFSGKLPDFSSTSGQFTNLDLSNNQFSGIIPPSIWNISTNLTVLNLSGNNFSGNLPPVTNPQSHLETLSMSKNQLNGELPDLSSFPQLKTLDLSYNQFNGSISPLVWNNIPQLNVLNLSNNKLYGKLPTMKDMQYCPNSLKSLNLGENKLTGLFPSNLFNCSFMLQEVNFDNNNFSGVLDLQINLTKHLVFGTLISMVNNSIIQLNPSWESGIYSPVLLGGNPCCSIVASENPTPSCSIVASENPTPNQQQNCRYNSSTIQIVIYKSYNSHKKLVWIMSTILPSFVFLTGIIFIIIYWKYHKNVSAFREIQKEFAKQEVQPILYSYNVLKVATKDFHPSNKLGEGGFGAVYKGILLDGTHVAVKLLNKSHQQVSEFLNEIVLMTGVRHKNLVKVKGCSLQGTQRLIVFEFVENKNLAEALWDRPIKNVLLLDWTMRFNICVGIAHGLIYLHEYLQPRIIHRDIKAPNILLDKDLNPKIADFGLARLFPEDISHLSTAHIAGTMGYLSPEYATLGKLSEKVDVFSYGVLLLEIVSGRKNIDLSLETNKIYLLEWAHSLREQDKLFDLIDQQLNNNILDDEAQRVIDVALLCVQTSASRRPLMSHVLAMLLNGVDMEDVSKEPNSIHEMEISSLLGFHHVVPNNHGNVEIELSTLDPN</sequence>
<name>A0ABP0WR16_9BRYO</name>
<keyword evidence="5 13" id="KW-0812">Transmembrane</keyword>
<keyword evidence="3" id="KW-0433">Leucine-rich repeat</keyword>
<dbReference type="Gene3D" id="1.10.510.10">
    <property type="entry name" value="Transferase(Phosphotransferase) domain 1"/>
    <property type="match status" value="1"/>
</dbReference>
<dbReference type="InterPro" id="IPR051824">
    <property type="entry name" value="LRR_Rcpt-Like_S/T_Kinase"/>
</dbReference>
<proteinExistence type="predicted"/>
<evidence type="ECO:0000313" key="16">
    <source>
        <dbReference type="EMBL" id="CAK9268844.1"/>
    </source>
</evidence>
<dbReference type="CDD" id="cd14066">
    <property type="entry name" value="STKc_IRAK"/>
    <property type="match status" value="1"/>
</dbReference>
<evidence type="ECO:0000256" key="1">
    <source>
        <dbReference type="ARBA" id="ARBA00004370"/>
    </source>
</evidence>
<evidence type="ECO:0000256" key="2">
    <source>
        <dbReference type="ARBA" id="ARBA00022527"/>
    </source>
</evidence>
<dbReference type="InterPro" id="IPR000719">
    <property type="entry name" value="Prot_kinase_dom"/>
</dbReference>
<keyword evidence="6" id="KW-0677">Repeat</keyword>
<accession>A0ABP0WR16</accession>
<dbReference type="EMBL" id="OZ020097">
    <property type="protein sequence ID" value="CAK9268844.1"/>
    <property type="molecule type" value="Genomic_DNA"/>
</dbReference>
<dbReference type="SUPFAM" id="SSF52058">
    <property type="entry name" value="L domain-like"/>
    <property type="match status" value="2"/>
</dbReference>
<evidence type="ECO:0000256" key="10">
    <source>
        <dbReference type="ARBA" id="ARBA00022989"/>
    </source>
</evidence>
<evidence type="ECO:0000256" key="3">
    <source>
        <dbReference type="ARBA" id="ARBA00022614"/>
    </source>
</evidence>
<evidence type="ECO:0000259" key="15">
    <source>
        <dbReference type="PROSITE" id="PS50011"/>
    </source>
</evidence>
<evidence type="ECO:0000256" key="5">
    <source>
        <dbReference type="ARBA" id="ARBA00022692"/>
    </source>
</evidence>
<protein>
    <recommendedName>
        <fullName evidence="15">Protein kinase domain-containing protein</fullName>
    </recommendedName>
</protein>
<dbReference type="PANTHER" id="PTHR48006:SF34">
    <property type="entry name" value="OS08G0203700 PROTEIN"/>
    <property type="match status" value="1"/>
</dbReference>
<feature type="domain" description="Protein kinase" evidence="15">
    <location>
        <begin position="639"/>
        <end position="913"/>
    </location>
</feature>
<dbReference type="PANTHER" id="PTHR48006">
    <property type="entry name" value="LEUCINE-RICH REPEAT-CONTAINING PROTEIN DDB_G0281931-RELATED"/>
    <property type="match status" value="1"/>
</dbReference>
<keyword evidence="2" id="KW-0723">Serine/threonine-protein kinase</keyword>
<comment type="subcellular location">
    <subcellularLocation>
        <location evidence="1">Membrane</location>
    </subcellularLocation>
</comment>
<feature type="signal peptide" evidence="14">
    <location>
        <begin position="1"/>
        <end position="30"/>
    </location>
</feature>
<feature type="transmembrane region" description="Helical" evidence="13">
    <location>
        <begin position="577"/>
        <end position="601"/>
    </location>
</feature>
<dbReference type="SUPFAM" id="SSF56112">
    <property type="entry name" value="Protein kinase-like (PK-like)"/>
    <property type="match status" value="1"/>
</dbReference>
<keyword evidence="14" id="KW-0732">Signal</keyword>
<keyword evidence="7 12" id="KW-0547">Nucleotide-binding</keyword>
<dbReference type="Pfam" id="PF07714">
    <property type="entry name" value="PK_Tyr_Ser-Thr"/>
    <property type="match status" value="1"/>
</dbReference>
<dbReference type="Proteomes" id="UP001497444">
    <property type="component" value="Chromosome 2"/>
</dbReference>
<dbReference type="Gene3D" id="3.80.10.10">
    <property type="entry name" value="Ribonuclease Inhibitor"/>
    <property type="match status" value="2"/>
</dbReference>
<keyword evidence="11 13" id="KW-0472">Membrane</keyword>
<evidence type="ECO:0000256" key="7">
    <source>
        <dbReference type="ARBA" id="ARBA00022741"/>
    </source>
</evidence>
<dbReference type="InterPro" id="IPR017441">
    <property type="entry name" value="Protein_kinase_ATP_BS"/>
</dbReference>